<sequence>MTDPTKPRLPSRPKADPETLVTRGTPRKAVRFRRSAVIAAAALGSVAVVGVAWLGLRPTSFRMVAEANDKIEAAAPPEQLANAPKSYGDVPKLGLPLPGDLGRPILAHQRAVMATEPAVDPSARDAEAERQRLEADRKAARESGVMIQIASGARQAGSTAGLGAMAPNGDTAAEDRSLDLDRIADPNGQRRKASFLRQGDAASDVNSGRLVEAPSPYTLSAGSIIAASLITGLNSDLPGLVTAQISENAYDSATGQILLLPQGSRLIGRYDSVVAFGQSRALVTWNRIVLPDGSSIRIDNMPATDTSGYAGLSDSIDRHTWQLLKGVVLSTLLGVGTEISFGDERSDLVRALRQSAQQNGARAGDQIVGRSLDFQPTLKIRPGWPLRVLVHRDIVLRPWRQGGA</sequence>
<keyword evidence="4 7" id="KW-1133">Transmembrane helix</keyword>
<organism evidence="8 9">
    <name type="scientific">Novosphingobium anseongense</name>
    <dbReference type="NCBI Taxonomy" id="3133436"/>
    <lineage>
        <taxon>Bacteria</taxon>
        <taxon>Pseudomonadati</taxon>
        <taxon>Pseudomonadota</taxon>
        <taxon>Alphaproteobacteria</taxon>
        <taxon>Sphingomonadales</taxon>
        <taxon>Sphingomonadaceae</taxon>
        <taxon>Novosphingobium</taxon>
    </lineage>
</organism>
<keyword evidence="9" id="KW-1185">Reference proteome</keyword>
<gene>
    <name evidence="8" type="ORF">WG901_20800</name>
</gene>
<evidence type="ECO:0000313" key="9">
    <source>
        <dbReference type="Proteomes" id="UP001361239"/>
    </source>
</evidence>
<comment type="caution">
    <text evidence="8">The sequence shown here is derived from an EMBL/GenBank/DDBJ whole genome shotgun (WGS) entry which is preliminary data.</text>
</comment>
<keyword evidence="3 7" id="KW-0812">Transmembrane</keyword>
<feature type="region of interest" description="Disordered" evidence="6">
    <location>
        <begin position="1"/>
        <end position="23"/>
    </location>
</feature>
<evidence type="ECO:0000256" key="2">
    <source>
        <dbReference type="ARBA" id="ARBA00010265"/>
    </source>
</evidence>
<dbReference type="Proteomes" id="UP001361239">
    <property type="component" value="Unassembled WGS sequence"/>
</dbReference>
<evidence type="ECO:0000256" key="6">
    <source>
        <dbReference type="SAM" id="MobiDB-lite"/>
    </source>
</evidence>
<evidence type="ECO:0000256" key="3">
    <source>
        <dbReference type="ARBA" id="ARBA00022692"/>
    </source>
</evidence>
<dbReference type="Gene3D" id="2.40.128.260">
    <property type="entry name" value="Type IV secretion system, VirB10/TraB/TrbI"/>
    <property type="match status" value="1"/>
</dbReference>
<dbReference type="CDD" id="cd16429">
    <property type="entry name" value="VirB10"/>
    <property type="match status" value="1"/>
</dbReference>
<protein>
    <submittedName>
        <fullName evidence="8">TrbI/VirB10 family protein</fullName>
    </submittedName>
</protein>
<dbReference type="EMBL" id="JBBHJZ010000005">
    <property type="protein sequence ID" value="MEJ5979104.1"/>
    <property type="molecule type" value="Genomic_DNA"/>
</dbReference>
<comment type="subcellular location">
    <subcellularLocation>
        <location evidence="1">Membrane</location>
        <topology evidence="1">Single-pass membrane protein</topology>
    </subcellularLocation>
</comment>
<dbReference type="InterPro" id="IPR005498">
    <property type="entry name" value="T4SS_VirB10/TraB/TrbI"/>
</dbReference>
<accession>A0ABU8S1F0</accession>
<evidence type="ECO:0000313" key="8">
    <source>
        <dbReference type="EMBL" id="MEJ5979104.1"/>
    </source>
</evidence>
<dbReference type="RefSeq" id="WP_339589041.1">
    <property type="nucleotide sequence ID" value="NZ_JBBHJZ010000005.1"/>
</dbReference>
<feature type="transmembrane region" description="Helical" evidence="7">
    <location>
        <begin position="36"/>
        <end position="56"/>
    </location>
</feature>
<reference evidence="8 9" key="1">
    <citation type="submission" date="2024-03" db="EMBL/GenBank/DDBJ databases">
        <authorList>
            <person name="Jo J.-H."/>
        </authorList>
    </citation>
    <scope>NUCLEOTIDE SEQUENCE [LARGE SCALE GENOMIC DNA]</scope>
    <source>
        <strain evidence="8 9">PS1R-30</strain>
    </source>
</reference>
<name>A0ABU8S1F0_9SPHN</name>
<evidence type="ECO:0000256" key="1">
    <source>
        <dbReference type="ARBA" id="ARBA00004167"/>
    </source>
</evidence>
<proteinExistence type="inferred from homology"/>
<keyword evidence="5 7" id="KW-0472">Membrane</keyword>
<comment type="similarity">
    <text evidence="2">Belongs to the TrbI/VirB10 family.</text>
</comment>
<dbReference type="InterPro" id="IPR042217">
    <property type="entry name" value="T4SS_VirB10/TrbI"/>
</dbReference>
<dbReference type="Pfam" id="PF03743">
    <property type="entry name" value="TrbI"/>
    <property type="match status" value="1"/>
</dbReference>
<evidence type="ECO:0000256" key="5">
    <source>
        <dbReference type="ARBA" id="ARBA00023136"/>
    </source>
</evidence>
<evidence type="ECO:0000256" key="7">
    <source>
        <dbReference type="SAM" id="Phobius"/>
    </source>
</evidence>
<evidence type="ECO:0000256" key="4">
    <source>
        <dbReference type="ARBA" id="ARBA00022989"/>
    </source>
</evidence>